<evidence type="ECO:0000256" key="3">
    <source>
        <dbReference type="ARBA" id="ARBA00022448"/>
    </source>
</evidence>
<evidence type="ECO:0000256" key="5">
    <source>
        <dbReference type="ARBA" id="ARBA00022989"/>
    </source>
</evidence>
<dbReference type="GO" id="GO:0005337">
    <property type="term" value="F:nucleoside transmembrane transporter activity"/>
    <property type="evidence" value="ECO:0007669"/>
    <property type="project" value="InterPro"/>
</dbReference>
<feature type="transmembrane region" description="Helical" evidence="7">
    <location>
        <begin position="46"/>
        <end position="66"/>
    </location>
</feature>
<evidence type="ECO:0000313" key="9">
    <source>
        <dbReference type="Proteomes" id="UP000019118"/>
    </source>
</evidence>
<organism evidence="8 9">
    <name type="scientific">Dendroctonus ponderosae</name>
    <name type="common">Mountain pine beetle</name>
    <dbReference type="NCBI Taxonomy" id="77166"/>
    <lineage>
        <taxon>Eukaryota</taxon>
        <taxon>Metazoa</taxon>
        <taxon>Ecdysozoa</taxon>
        <taxon>Arthropoda</taxon>
        <taxon>Hexapoda</taxon>
        <taxon>Insecta</taxon>
        <taxon>Pterygota</taxon>
        <taxon>Neoptera</taxon>
        <taxon>Endopterygota</taxon>
        <taxon>Coleoptera</taxon>
        <taxon>Polyphaga</taxon>
        <taxon>Cucujiformia</taxon>
        <taxon>Curculionidae</taxon>
        <taxon>Scolytinae</taxon>
        <taxon>Dendroctonus</taxon>
    </lineage>
</organism>
<dbReference type="Pfam" id="PF01733">
    <property type="entry name" value="Nucleoside_tran"/>
    <property type="match status" value="1"/>
</dbReference>
<feature type="transmembrane region" description="Helical" evidence="7">
    <location>
        <begin position="158"/>
        <end position="177"/>
    </location>
</feature>
<feature type="transmembrane region" description="Helical" evidence="7">
    <location>
        <begin position="86"/>
        <end position="107"/>
    </location>
</feature>
<evidence type="ECO:0000256" key="7">
    <source>
        <dbReference type="SAM" id="Phobius"/>
    </source>
</evidence>
<keyword evidence="3" id="KW-0813">Transport</keyword>
<comment type="subcellular location">
    <subcellularLocation>
        <location evidence="1">Membrane</location>
        <topology evidence="1">Multi-pass membrane protein</topology>
    </subcellularLocation>
</comment>
<evidence type="ECO:0000256" key="1">
    <source>
        <dbReference type="ARBA" id="ARBA00004141"/>
    </source>
</evidence>
<evidence type="ECO:0000256" key="4">
    <source>
        <dbReference type="ARBA" id="ARBA00022692"/>
    </source>
</evidence>
<evidence type="ECO:0000256" key="6">
    <source>
        <dbReference type="ARBA" id="ARBA00023136"/>
    </source>
</evidence>
<keyword evidence="6 7" id="KW-0472">Membrane</keyword>
<evidence type="ECO:0000256" key="2">
    <source>
        <dbReference type="ARBA" id="ARBA00007965"/>
    </source>
</evidence>
<feature type="transmembrane region" description="Helical" evidence="7">
    <location>
        <begin position="128"/>
        <end position="152"/>
    </location>
</feature>
<feature type="transmembrane region" description="Helical" evidence="7">
    <location>
        <begin position="355"/>
        <end position="375"/>
    </location>
</feature>
<dbReference type="PRINTS" id="PR01130">
    <property type="entry name" value="DERENTRNSPRT"/>
</dbReference>
<keyword evidence="5 7" id="KW-1133">Transmembrane helix</keyword>
<feature type="transmembrane region" description="Helical" evidence="7">
    <location>
        <begin position="227"/>
        <end position="247"/>
    </location>
</feature>
<keyword evidence="9" id="KW-1185">Reference proteome</keyword>
<dbReference type="PANTHER" id="PTHR10332:SF10">
    <property type="entry name" value="EQUILIBRATIVE NUCLEOSIDE TRANSPORTER 4"/>
    <property type="match status" value="1"/>
</dbReference>
<proteinExistence type="inferred from homology"/>
<protein>
    <recommendedName>
        <fullName evidence="10">Equilibrative nucleoside transporter 4</fullName>
    </recommendedName>
</protein>
<evidence type="ECO:0000313" key="8">
    <source>
        <dbReference type="EnsemblMetazoa" id="XP_019757466.1"/>
    </source>
</evidence>
<accession>A0AAR5P9X7</accession>
<feature type="transmembrane region" description="Helical" evidence="7">
    <location>
        <begin position="491"/>
        <end position="507"/>
    </location>
</feature>
<reference evidence="9" key="1">
    <citation type="journal article" date="2013" name="Genome Biol.">
        <title>Draft genome of the mountain pine beetle, Dendroctonus ponderosae Hopkins, a major forest pest.</title>
        <authorList>
            <person name="Keeling C.I."/>
            <person name="Yuen M.M."/>
            <person name="Liao N.Y."/>
            <person name="Docking T.R."/>
            <person name="Chan S.K."/>
            <person name="Taylor G.A."/>
            <person name="Palmquist D.L."/>
            <person name="Jackman S.D."/>
            <person name="Nguyen A."/>
            <person name="Li M."/>
            <person name="Henderson H."/>
            <person name="Janes J.K."/>
            <person name="Zhao Y."/>
            <person name="Pandoh P."/>
            <person name="Moore R."/>
            <person name="Sperling F.A."/>
            <person name="Huber D.P."/>
            <person name="Birol I."/>
            <person name="Jones S.J."/>
            <person name="Bohlmann J."/>
        </authorList>
    </citation>
    <scope>NUCLEOTIDE SEQUENCE</scope>
</reference>
<dbReference type="GO" id="GO:0005886">
    <property type="term" value="C:plasma membrane"/>
    <property type="evidence" value="ECO:0007669"/>
    <property type="project" value="TreeGrafter"/>
</dbReference>
<feature type="transmembrane region" description="Helical" evidence="7">
    <location>
        <begin position="387"/>
        <end position="407"/>
    </location>
</feature>
<feature type="transmembrane region" description="Helical" evidence="7">
    <location>
        <begin position="452"/>
        <end position="471"/>
    </location>
</feature>
<dbReference type="EnsemblMetazoa" id="XM_019901907.1">
    <property type="protein sequence ID" value="XP_019757466.1"/>
    <property type="gene ID" value="LOC109535887"/>
</dbReference>
<comment type="similarity">
    <text evidence="2">Belongs to the SLC29A/ENT transporter (TC 2.A.57) family.</text>
</comment>
<evidence type="ECO:0008006" key="10">
    <source>
        <dbReference type="Google" id="ProtNLM"/>
    </source>
</evidence>
<feature type="transmembrane region" description="Helical" evidence="7">
    <location>
        <begin position="419"/>
        <end position="440"/>
    </location>
</feature>
<reference evidence="8" key="2">
    <citation type="submission" date="2024-08" db="UniProtKB">
        <authorList>
            <consortium name="EnsemblMetazoa"/>
        </authorList>
    </citation>
    <scope>IDENTIFICATION</scope>
</reference>
<dbReference type="InterPro" id="IPR002259">
    <property type="entry name" value="Eqnu_transpt"/>
</dbReference>
<dbReference type="PANTHER" id="PTHR10332">
    <property type="entry name" value="EQUILIBRATIVE NUCLEOSIDE TRANSPORTER"/>
    <property type="match status" value="1"/>
</dbReference>
<name>A0AAR5P9X7_DENPD</name>
<dbReference type="Proteomes" id="UP000019118">
    <property type="component" value="Unassembled WGS sequence"/>
</dbReference>
<dbReference type="GO" id="GO:0008504">
    <property type="term" value="F:monoamine transmembrane transporter activity"/>
    <property type="evidence" value="ECO:0007669"/>
    <property type="project" value="TreeGrafter"/>
</dbReference>
<sequence>MVEEVTQDAHGYSKLVGRERKRQSDGFSSSRAAFGNISPPLDAYNIIYVAFVFGGIGFLLPYNSFIMAMDYFKARYPSSPVVFDMSLIYIVVAFLTVLANTLLVETFSLNARINFGEQWSVYSSGRLIINYFSGYIMSFLTLVFVVVCEIWWEAWGTVTSYTVNLAAVAVVAVGCTIQQSSFYGYTSMLPPQYTQAVMVGESASGVFTSLVRLITKFIINELRGSTVYFFVVSVSTVLTCFAMYHLIRRSDFIQFYMALCERAKTRITLEPTEDAGLIETNDSQYGILKIQTSPPPTSSQLSFANPAYEPSAPVPTYKVEDVVVRGRHSISTNRVGLSSIRRGLQARWEVTKSTYPYMFAICLVYFGTLSIYPGVVSEIESCTLKSWMPIIMISLFNISDLLGKTLASSSARFWTGKRLVKYSVMRLFLIPLVLMCLVPRKSFNFTAEITAFLYSIILGLTNGILGSLPMIQAPSKVDDRHRELTGNMMTLMYMFGLTAGSFLAWSIESCFNFKKDSCTQYESEETNIPILPRPFIFGGTPYPTITSTIPPSATMIIDAANASETSLV</sequence>
<keyword evidence="4 7" id="KW-0812">Transmembrane</keyword>
<dbReference type="AlphaFoldDB" id="A0AAR5P9X7"/>